<evidence type="ECO:0000313" key="2">
    <source>
        <dbReference type="Proteomes" id="UP000297245"/>
    </source>
</evidence>
<organism evidence="1 2">
    <name type="scientific">Dendrothele bispora (strain CBS 962.96)</name>
    <dbReference type="NCBI Taxonomy" id="1314807"/>
    <lineage>
        <taxon>Eukaryota</taxon>
        <taxon>Fungi</taxon>
        <taxon>Dikarya</taxon>
        <taxon>Basidiomycota</taxon>
        <taxon>Agaricomycotina</taxon>
        <taxon>Agaricomycetes</taxon>
        <taxon>Agaricomycetidae</taxon>
        <taxon>Agaricales</taxon>
        <taxon>Agaricales incertae sedis</taxon>
        <taxon>Dendrothele</taxon>
    </lineage>
</organism>
<sequence>MHRNIHVVHITEPGGSISTHTAVMFHQLRCLGILQDGYVNEGGHRISQLAQHCMD</sequence>
<name>A0A4S8LYL7_DENBC</name>
<gene>
    <name evidence="1" type="ORF">K435DRAFT_667723</name>
</gene>
<keyword evidence="2" id="KW-1185">Reference proteome</keyword>
<dbReference type="OrthoDB" id="3687641at2759"/>
<accession>A0A4S8LYL7</accession>
<reference evidence="1 2" key="1">
    <citation type="journal article" date="2019" name="Nat. Ecol. Evol.">
        <title>Megaphylogeny resolves global patterns of mushroom evolution.</title>
        <authorList>
            <person name="Varga T."/>
            <person name="Krizsan K."/>
            <person name="Foldi C."/>
            <person name="Dima B."/>
            <person name="Sanchez-Garcia M."/>
            <person name="Sanchez-Ramirez S."/>
            <person name="Szollosi G.J."/>
            <person name="Szarkandi J.G."/>
            <person name="Papp V."/>
            <person name="Albert L."/>
            <person name="Andreopoulos W."/>
            <person name="Angelini C."/>
            <person name="Antonin V."/>
            <person name="Barry K.W."/>
            <person name="Bougher N.L."/>
            <person name="Buchanan P."/>
            <person name="Buyck B."/>
            <person name="Bense V."/>
            <person name="Catcheside P."/>
            <person name="Chovatia M."/>
            <person name="Cooper J."/>
            <person name="Damon W."/>
            <person name="Desjardin D."/>
            <person name="Finy P."/>
            <person name="Geml J."/>
            <person name="Haridas S."/>
            <person name="Hughes K."/>
            <person name="Justo A."/>
            <person name="Karasinski D."/>
            <person name="Kautmanova I."/>
            <person name="Kiss B."/>
            <person name="Kocsube S."/>
            <person name="Kotiranta H."/>
            <person name="LaButti K.M."/>
            <person name="Lechner B.E."/>
            <person name="Liimatainen K."/>
            <person name="Lipzen A."/>
            <person name="Lukacs Z."/>
            <person name="Mihaltcheva S."/>
            <person name="Morgado L.N."/>
            <person name="Niskanen T."/>
            <person name="Noordeloos M.E."/>
            <person name="Ohm R.A."/>
            <person name="Ortiz-Santana B."/>
            <person name="Ovrebo C."/>
            <person name="Racz N."/>
            <person name="Riley R."/>
            <person name="Savchenko A."/>
            <person name="Shiryaev A."/>
            <person name="Soop K."/>
            <person name="Spirin V."/>
            <person name="Szebenyi C."/>
            <person name="Tomsovsky M."/>
            <person name="Tulloss R.E."/>
            <person name="Uehling J."/>
            <person name="Grigoriev I.V."/>
            <person name="Vagvolgyi C."/>
            <person name="Papp T."/>
            <person name="Martin F.M."/>
            <person name="Miettinen O."/>
            <person name="Hibbett D.S."/>
            <person name="Nagy L.G."/>
        </authorList>
    </citation>
    <scope>NUCLEOTIDE SEQUENCE [LARGE SCALE GENOMIC DNA]</scope>
    <source>
        <strain evidence="1 2">CBS 962.96</strain>
    </source>
</reference>
<proteinExistence type="predicted"/>
<dbReference type="Proteomes" id="UP000297245">
    <property type="component" value="Unassembled WGS sequence"/>
</dbReference>
<dbReference type="AlphaFoldDB" id="A0A4S8LYL7"/>
<evidence type="ECO:0000313" key="1">
    <source>
        <dbReference type="EMBL" id="THU94804.1"/>
    </source>
</evidence>
<protein>
    <submittedName>
        <fullName evidence="1">Uncharacterized protein</fullName>
    </submittedName>
</protein>
<dbReference type="EMBL" id="ML179215">
    <property type="protein sequence ID" value="THU94804.1"/>
    <property type="molecule type" value="Genomic_DNA"/>
</dbReference>